<dbReference type="Proteomes" id="UP000007029">
    <property type="component" value="Chromosome"/>
</dbReference>
<dbReference type="HOGENOM" id="CLU_047388_0_0_5"/>
<sequence length="441" mass="45916">MKKRNGIAAVVAATLMITTTSAKADSTIGGFVAGAALGALLNNQIGKNQRAQQQQKQRSSISSYQRQQNREVQASLNGFGFNVGTVDGSLGPRSRAGISEYQNYMGWQPTGRLDDWQRSQLVGAHQRLQAGGGAAFPEVVANEGTRGLLKAFADPTYANRYRNNGGQVDNVQNNNGIVARNNANTGGFTNNTGTQQAQAPLSIAPITFGAQQAVTSMASHCELVSGMTQANQGVILANNINDPEQALGEQFCEARAFSITQSQGLISQTGQSEDVFAGQCSQIAQAMAPAISQIGTGDVKLVATQAQQVANSVYQGNMQTAAAYGQICLGLGYRQDDAQMALGGAASMLAAGQMPYSEIMGHHLRWGFGTAKSPAASTGWYQTAIASMEQGAQPVFVPSKTAERNAIIKASITSAPVVGVAPLQTSGQGGLALPALNLGGN</sequence>
<feature type="region of interest" description="Disordered" evidence="1">
    <location>
        <begin position="48"/>
        <end position="67"/>
    </location>
</feature>
<accession>Q16BG2</accession>
<keyword evidence="5" id="KW-1185">Reference proteome</keyword>
<dbReference type="InterPro" id="IPR002477">
    <property type="entry name" value="Peptidoglycan-bd-like"/>
</dbReference>
<dbReference type="OrthoDB" id="7444491at2"/>
<dbReference type="AlphaFoldDB" id="Q16BG2"/>
<name>Q16BG2_ROSDO</name>
<keyword evidence="2" id="KW-0732">Signal</keyword>
<dbReference type="Gene3D" id="1.10.101.10">
    <property type="entry name" value="PGBD-like superfamily/PGBD"/>
    <property type="match status" value="1"/>
</dbReference>
<evidence type="ECO:0000313" key="5">
    <source>
        <dbReference type="Proteomes" id="UP000007029"/>
    </source>
</evidence>
<dbReference type="eggNOG" id="COG3409">
    <property type="taxonomic scope" value="Bacteria"/>
</dbReference>
<dbReference type="Pfam" id="PF01471">
    <property type="entry name" value="PG_binding_1"/>
    <property type="match status" value="1"/>
</dbReference>
<dbReference type="EMBL" id="CP000362">
    <property type="protein sequence ID" value="ABG30681.1"/>
    <property type="molecule type" value="Genomic_DNA"/>
</dbReference>
<dbReference type="SUPFAM" id="SSF47090">
    <property type="entry name" value="PGBD-like"/>
    <property type="match status" value="1"/>
</dbReference>
<feature type="compositionally biased region" description="Low complexity" evidence="1">
    <location>
        <begin position="49"/>
        <end position="67"/>
    </location>
</feature>
<reference evidence="4 5" key="1">
    <citation type="journal article" date="2007" name="J. Bacteriol.">
        <title>The complete genome sequence of Roseobacter denitrificans reveals a mixotrophic rather than photosynthetic metabolism.</title>
        <authorList>
            <person name="Swingley W.D."/>
            <person name="Sadekar S."/>
            <person name="Mastrian S.D."/>
            <person name="Matthies H.J."/>
            <person name="Hao J."/>
            <person name="Ramos H."/>
            <person name="Acharya C.R."/>
            <person name="Conrad A.L."/>
            <person name="Taylor H.L."/>
            <person name="Dejesa L.C."/>
            <person name="Shah M.K."/>
            <person name="O'huallachain M.E."/>
            <person name="Lince M.T."/>
            <person name="Blankenship R.E."/>
            <person name="Beatty J.T."/>
            <person name="Touchman J.W."/>
        </authorList>
    </citation>
    <scope>NUCLEOTIDE SEQUENCE [LARGE SCALE GENOMIC DNA]</scope>
    <source>
        <strain evidence="5">ATCC 33942 / OCh 114</strain>
    </source>
</reference>
<feature type="domain" description="Peptidoglycan binding-like" evidence="3">
    <location>
        <begin position="68"/>
        <end position="115"/>
    </location>
</feature>
<dbReference type="InterPro" id="IPR036366">
    <property type="entry name" value="PGBDSf"/>
</dbReference>
<gene>
    <name evidence="4" type="ordered locus">RD1_1016</name>
</gene>
<dbReference type="RefSeq" id="WP_011567303.1">
    <property type="nucleotide sequence ID" value="NC_008209.1"/>
</dbReference>
<organism evidence="4 5">
    <name type="scientific">Roseobacter denitrificans (strain ATCC 33942 / OCh 114)</name>
    <name type="common">Erythrobacter sp. (strain OCh 114)</name>
    <name type="synonym">Roseobacter denitrificans</name>
    <dbReference type="NCBI Taxonomy" id="375451"/>
    <lineage>
        <taxon>Bacteria</taxon>
        <taxon>Pseudomonadati</taxon>
        <taxon>Pseudomonadota</taxon>
        <taxon>Alphaproteobacteria</taxon>
        <taxon>Rhodobacterales</taxon>
        <taxon>Roseobacteraceae</taxon>
        <taxon>Roseobacter</taxon>
    </lineage>
</organism>
<dbReference type="KEGG" id="rde:RD1_1016"/>
<evidence type="ECO:0000256" key="1">
    <source>
        <dbReference type="SAM" id="MobiDB-lite"/>
    </source>
</evidence>
<dbReference type="STRING" id="375451.RD1_1016"/>
<dbReference type="InterPro" id="IPR036365">
    <property type="entry name" value="PGBD-like_sf"/>
</dbReference>
<evidence type="ECO:0000259" key="3">
    <source>
        <dbReference type="Pfam" id="PF01471"/>
    </source>
</evidence>
<feature type="chain" id="PRO_5004184232" description="Peptidoglycan binding-like domain-containing protein" evidence="2">
    <location>
        <begin position="25"/>
        <end position="441"/>
    </location>
</feature>
<proteinExistence type="predicted"/>
<evidence type="ECO:0000313" key="4">
    <source>
        <dbReference type="EMBL" id="ABG30681.1"/>
    </source>
</evidence>
<protein>
    <recommendedName>
        <fullName evidence="3">Peptidoglycan binding-like domain-containing protein</fullName>
    </recommendedName>
</protein>
<evidence type="ECO:0000256" key="2">
    <source>
        <dbReference type="SAM" id="SignalP"/>
    </source>
</evidence>
<feature type="signal peptide" evidence="2">
    <location>
        <begin position="1"/>
        <end position="24"/>
    </location>
</feature>